<sequence length="185" mass="20372">MVAGRSIDAAIDAAIDGGIPQESPTERSTANTKELINDTTTQRAIARLQEEAIQKVLEMEQSGIPQPGNPTPFVVLIVRWHTLATSLTRNAPNNKQTMKIWAFLVEMLNRTLAKPYALMEVVRAIGMLALDRTGLLYLGALKRAEEAASVCPEVEAKILARLRSAIEKLSMIYEMEVEDIIRAGD</sequence>
<comment type="caution">
    <text evidence="2">The sequence shown here is derived from an EMBL/GenBank/DDBJ whole genome shotgun (WGS) entry which is preliminary data.</text>
</comment>
<dbReference type="RefSeq" id="XP_067545680.1">
    <property type="nucleotide sequence ID" value="XM_067689524.1"/>
</dbReference>
<evidence type="ECO:0000313" key="3">
    <source>
        <dbReference type="Proteomes" id="UP000185944"/>
    </source>
</evidence>
<dbReference type="GeneID" id="93648456"/>
<protein>
    <submittedName>
        <fullName evidence="2">Uncharacterized protein</fullName>
    </submittedName>
</protein>
<accession>A0A177EJR0</accession>
<dbReference type="AlphaFoldDB" id="A0A177EJR0"/>
<name>A0A177EJR0_9MICR</name>
<dbReference type="VEuPathDB" id="MicrosporidiaDB:NEDG_02106"/>
<reference evidence="2 3" key="1">
    <citation type="submission" date="2016-02" db="EMBL/GenBank/DDBJ databases">
        <title>Discovery of a natural microsporidian pathogen with a broad tissue tropism in Caenorhabditis elegans.</title>
        <authorList>
            <person name="Luallen R.J."/>
            <person name="Reinke A.W."/>
            <person name="Tong L."/>
            <person name="Botts M.R."/>
            <person name="Felix M.-A."/>
            <person name="Troemel E.R."/>
        </authorList>
    </citation>
    <scope>NUCLEOTIDE SEQUENCE [LARGE SCALE GENOMIC DNA]</scope>
    <source>
        <strain evidence="2 3">JUm2807</strain>
    </source>
</reference>
<keyword evidence="3" id="KW-1185">Reference proteome</keyword>
<feature type="compositionally biased region" description="Polar residues" evidence="1">
    <location>
        <begin position="22"/>
        <end position="35"/>
    </location>
</feature>
<proteinExistence type="predicted"/>
<gene>
    <name evidence="2" type="ORF">NEDG_02106</name>
</gene>
<dbReference type="EMBL" id="LTDL01000011">
    <property type="protein sequence ID" value="OAG32187.1"/>
    <property type="molecule type" value="Genomic_DNA"/>
</dbReference>
<organism evidence="2 3">
    <name type="scientific">Nematocida displodere</name>
    <dbReference type="NCBI Taxonomy" id="1805483"/>
    <lineage>
        <taxon>Eukaryota</taxon>
        <taxon>Fungi</taxon>
        <taxon>Fungi incertae sedis</taxon>
        <taxon>Microsporidia</taxon>
        <taxon>Nematocida</taxon>
    </lineage>
</organism>
<evidence type="ECO:0000256" key="1">
    <source>
        <dbReference type="SAM" id="MobiDB-lite"/>
    </source>
</evidence>
<evidence type="ECO:0000313" key="2">
    <source>
        <dbReference type="EMBL" id="OAG32187.1"/>
    </source>
</evidence>
<feature type="region of interest" description="Disordered" evidence="1">
    <location>
        <begin position="14"/>
        <end position="35"/>
    </location>
</feature>
<dbReference type="Proteomes" id="UP000185944">
    <property type="component" value="Unassembled WGS sequence"/>
</dbReference>